<keyword evidence="2" id="KW-1185">Reference proteome</keyword>
<dbReference type="GO" id="GO:0003677">
    <property type="term" value="F:DNA binding"/>
    <property type="evidence" value="ECO:0007669"/>
    <property type="project" value="InterPro"/>
</dbReference>
<accession>A0A8J1JHA1</accession>
<dbReference type="InterPro" id="IPR027816">
    <property type="entry name" value="MAJIN"/>
</dbReference>
<gene>
    <name evidence="3 4" type="primary">majin</name>
</gene>
<dbReference type="CTD" id="283129"/>
<reference evidence="3" key="1">
    <citation type="submission" date="2025-08" db="UniProtKB">
        <authorList>
            <consortium name="RefSeq"/>
        </authorList>
    </citation>
    <scope>IDENTIFICATION</scope>
    <source>
        <strain evidence="3">Nigerian</strain>
        <tissue evidence="3">Liver and blood</tissue>
    </source>
</reference>
<evidence type="ECO:0000313" key="2">
    <source>
        <dbReference type="Proteomes" id="UP000008143"/>
    </source>
</evidence>
<feature type="region of interest" description="Disordered" evidence="1">
    <location>
        <begin position="94"/>
        <end position="141"/>
    </location>
</feature>
<dbReference type="GeneID" id="100488112"/>
<dbReference type="PANTHER" id="PTHR35824">
    <property type="entry name" value="MEMBRANE-ANCHORED JUNCTION PROTEIN MAJIN"/>
    <property type="match status" value="1"/>
</dbReference>
<evidence type="ECO:0000313" key="4">
    <source>
        <dbReference type="Xenbase" id="XB-GENE-22068702"/>
    </source>
</evidence>
<name>A0A8J1JHA1_XENTR</name>
<sequence>MPIKPFSFPLPETRFFHTEKDVYKFKFHYGTNFTTEDTKSKEHLSKEIVDSIRAVLANYENLHPFCTDHLIVFPCPKQTELGIIRKCCHSRDTEEQSGNLTEKDDDEDMNHDESGTFSDEAVTQKPKCPDQADQDECPSSDFSGETGGILRFLSRLNPLQILFRGWKHI</sequence>
<dbReference type="Proteomes" id="UP000008143">
    <property type="component" value="Chromosome 4"/>
</dbReference>
<evidence type="ECO:0000313" key="3">
    <source>
        <dbReference type="RefSeq" id="XP_031757252.1"/>
    </source>
</evidence>
<dbReference type="Xenbase" id="XB-GENE-22068702">
    <property type="gene designation" value="majin"/>
</dbReference>
<evidence type="ECO:0000256" key="1">
    <source>
        <dbReference type="SAM" id="MobiDB-lite"/>
    </source>
</evidence>
<dbReference type="Pfam" id="PF15077">
    <property type="entry name" value="MAJIN"/>
    <property type="match status" value="1"/>
</dbReference>
<dbReference type="AlphaFoldDB" id="A0A8J1JHA1"/>
<protein>
    <submittedName>
        <fullName evidence="3">Membrane-anchored junction protein isoform X2</fullName>
    </submittedName>
</protein>
<dbReference type="RefSeq" id="XP_031757252.1">
    <property type="nucleotide sequence ID" value="XM_031901392.1"/>
</dbReference>
<organism evidence="2 3">
    <name type="scientific">Xenopus tropicalis</name>
    <name type="common">Western clawed frog</name>
    <name type="synonym">Silurana tropicalis</name>
    <dbReference type="NCBI Taxonomy" id="8364"/>
    <lineage>
        <taxon>Eukaryota</taxon>
        <taxon>Metazoa</taxon>
        <taxon>Chordata</taxon>
        <taxon>Craniata</taxon>
        <taxon>Vertebrata</taxon>
        <taxon>Euteleostomi</taxon>
        <taxon>Amphibia</taxon>
        <taxon>Batrachia</taxon>
        <taxon>Anura</taxon>
        <taxon>Pipoidea</taxon>
        <taxon>Pipidae</taxon>
        <taxon>Xenopodinae</taxon>
        <taxon>Xenopus</taxon>
        <taxon>Silurana</taxon>
    </lineage>
</organism>
<dbReference type="AGR" id="Xenbase:XB-GENE-22068702"/>
<proteinExistence type="predicted"/>
<dbReference type="PANTHER" id="PTHR35824:SF1">
    <property type="entry name" value="MEMBRANE-ANCHORED JUNCTION PROTEIN"/>
    <property type="match status" value="1"/>
</dbReference>